<dbReference type="EMBL" id="CP102290">
    <property type="protein sequence ID" value="UWP61393.1"/>
    <property type="molecule type" value="Genomic_DNA"/>
</dbReference>
<dbReference type="Gene3D" id="3.30.460.10">
    <property type="entry name" value="Beta Polymerase, domain 2"/>
    <property type="match status" value="1"/>
</dbReference>
<organism evidence="1 2">
    <name type="scientific">Ruminococcus gauvreauii</name>
    <dbReference type="NCBI Taxonomy" id="438033"/>
    <lineage>
        <taxon>Bacteria</taxon>
        <taxon>Bacillati</taxon>
        <taxon>Bacillota</taxon>
        <taxon>Clostridia</taxon>
        <taxon>Eubacteriales</taxon>
        <taxon>Oscillospiraceae</taxon>
        <taxon>Ruminococcus</taxon>
    </lineage>
</organism>
<evidence type="ECO:0000313" key="1">
    <source>
        <dbReference type="EMBL" id="UWP61393.1"/>
    </source>
</evidence>
<name>A0ABY5VMS2_9FIRM</name>
<dbReference type="PANTHER" id="PTHR34822">
    <property type="entry name" value="GRPB DOMAIN PROTEIN (AFU_ORTHOLOGUE AFUA_1G01530)"/>
    <property type="match status" value="1"/>
</dbReference>
<reference evidence="1" key="1">
    <citation type="journal article" date="2022" name="Cell">
        <title>Design, construction, and in vivo augmentation of a complex gut microbiome.</title>
        <authorList>
            <person name="Cheng A.G."/>
            <person name="Ho P.Y."/>
            <person name="Aranda-Diaz A."/>
            <person name="Jain S."/>
            <person name="Yu F.B."/>
            <person name="Meng X."/>
            <person name="Wang M."/>
            <person name="Iakiviak M."/>
            <person name="Nagashima K."/>
            <person name="Zhao A."/>
            <person name="Murugkar P."/>
            <person name="Patil A."/>
            <person name="Atabakhsh K."/>
            <person name="Weakley A."/>
            <person name="Yan J."/>
            <person name="Brumbaugh A.R."/>
            <person name="Higginbottom S."/>
            <person name="Dimas A."/>
            <person name="Shiver A.L."/>
            <person name="Deutschbauer A."/>
            <person name="Neff N."/>
            <person name="Sonnenburg J.L."/>
            <person name="Huang K.C."/>
            <person name="Fischbach M.A."/>
        </authorList>
    </citation>
    <scope>NUCLEOTIDE SEQUENCE</scope>
    <source>
        <strain evidence="1">DSM 19829</strain>
    </source>
</reference>
<dbReference type="SUPFAM" id="SSF81301">
    <property type="entry name" value="Nucleotidyltransferase"/>
    <property type="match status" value="1"/>
</dbReference>
<dbReference type="InterPro" id="IPR043519">
    <property type="entry name" value="NT_sf"/>
</dbReference>
<dbReference type="Pfam" id="PF04229">
    <property type="entry name" value="GrpB"/>
    <property type="match status" value="1"/>
</dbReference>
<evidence type="ECO:0000313" key="2">
    <source>
        <dbReference type="Proteomes" id="UP001060164"/>
    </source>
</evidence>
<dbReference type="InterPro" id="IPR007344">
    <property type="entry name" value="GrpB/CoaE"/>
</dbReference>
<gene>
    <name evidence="1" type="ORF">NQ502_09365</name>
</gene>
<protein>
    <submittedName>
        <fullName evidence="1">GrpB family protein</fullName>
    </submittedName>
</protein>
<accession>A0ABY5VMS2</accession>
<proteinExistence type="predicted"/>
<dbReference type="PANTHER" id="PTHR34822:SF1">
    <property type="entry name" value="GRPB FAMILY PROTEIN"/>
    <property type="match status" value="1"/>
</dbReference>
<sequence length="200" mass="23852">MAAMLLDMPMQELWTLFPIILREHNTQYKKWYRAEKSRLLHLIGKDQVIRIHHIGSTSVEGLIAKPIVDILMEVTDDCNIVELKSTLESSGWICMSESYMPELKLVFNKGYTPNGFANQVYHLHIRCFGDWDELYFRDYLILHDEISRDYAALKQKLAREYKNDRDAYTKAKTEFIEEYTKKARMEFHNRYAPDRWRSFS</sequence>
<keyword evidence="2" id="KW-1185">Reference proteome</keyword>
<dbReference type="Proteomes" id="UP001060164">
    <property type="component" value="Chromosome"/>
</dbReference>